<reference evidence="2" key="4">
    <citation type="submission" date="2019-03" db="UniProtKB">
        <authorList>
            <consortium name="EnsemblPlants"/>
        </authorList>
    </citation>
    <scope>IDENTIFICATION</scope>
</reference>
<feature type="compositionally biased region" description="Polar residues" evidence="1">
    <location>
        <begin position="40"/>
        <end position="52"/>
    </location>
</feature>
<evidence type="ECO:0000313" key="3">
    <source>
        <dbReference type="Proteomes" id="UP000015105"/>
    </source>
</evidence>
<feature type="compositionally biased region" description="Basic residues" evidence="1">
    <location>
        <begin position="72"/>
        <end position="83"/>
    </location>
</feature>
<dbReference type="Gramene" id="AET5Gv20081100.1">
    <property type="protein sequence ID" value="AET5Gv20081100.1"/>
    <property type="gene ID" value="AET5Gv20081100"/>
</dbReference>
<dbReference type="EnsemblPlants" id="AET5Gv20081100.1">
    <property type="protein sequence ID" value="AET5Gv20081100.1"/>
    <property type="gene ID" value="AET5Gv20081100"/>
</dbReference>
<organism evidence="2 3">
    <name type="scientific">Aegilops tauschii subsp. strangulata</name>
    <name type="common">Goatgrass</name>
    <dbReference type="NCBI Taxonomy" id="200361"/>
    <lineage>
        <taxon>Eukaryota</taxon>
        <taxon>Viridiplantae</taxon>
        <taxon>Streptophyta</taxon>
        <taxon>Embryophyta</taxon>
        <taxon>Tracheophyta</taxon>
        <taxon>Spermatophyta</taxon>
        <taxon>Magnoliopsida</taxon>
        <taxon>Liliopsida</taxon>
        <taxon>Poales</taxon>
        <taxon>Poaceae</taxon>
        <taxon>BOP clade</taxon>
        <taxon>Pooideae</taxon>
        <taxon>Triticodae</taxon>
        <taxon>Triticeae</taxon>
        <taxon>Triticinae</taxon>
        <taxon>Aegilops</taxon>
    </lineage>
</organism>
<reference evidence="3" key="2">
    <citation type="journal article" date="2017" name="Nat. Plants">
        <title>The Aegilops tauschii genome reveals multiple impacts of transposons.</title>
        <authorList>
            <person name="Zhao G."/>
            <person name="Zou C."/>
            <person name="Li K."/>
            <person name="Wang K."/>
            <person name="Li T."/>
            <person name="Gao L."/>
            <person name="Zhang X."/>
            <person name="Wang H."/>
            <person name="Yang Z."/>
            <person name="Liu X."/>
            <person name="Jiang W."/>
            <person name="Mao L."/>
            <person name="Kong X."/>
            <person name="Jiao Y."/>
            <person name="Jia J."/>
        </authorList>
    </citation>
    <scope>NUCLEOTIDE SEQUENCE [LARGE SCALE GENOMIC DNA]</scope>
    <source>
        <strain evidence="3">cv. AL8/78</strain>
    </source>
</reference>
<dbReference type="Proteomes" id="UP000015105">
    <property type="component" value="Chromosome 5D"/>
</dbReference>
<reference evidence="3" key="1">
    <citation type="journal article" date="2014" name="Science">
        <title>Ancient hybridizations among the ancestral genomes of bread wheat.</title>
        <authorList>
            <consortium name="International Wheat Genome Sequencing Consortium,"/>
            <person name="Marcussen T."/>
            <person name="Sandve S.R."/>
            <person name="Heier L."/>
            <person name="Spannagl M."/>
            <person name="Pfeifer M."/>
            <person name="Jakobsen K.S."/>
            <person name="Wulff B.B."/>
            <person name="Steuernagel B."/>
            <person name="Mayer K.F."/>
            <person name="Olsen O.A."/>
        </authorList>
    </citation>
    <scope>NUCLEOTIDE SEQUENCE [LARGE SCALE GENOMIC DNA]</scope>
    <source>
        <strain evidence="3">cv. AL8/78</strain>
    </source>
</reference>
<evidence type="ECO:0000256" key="1">
    <source>
        <dbReference type="SAM" id="MobiDB-lite"/>
    </source>
</evidence>
<feature type="region of interest" description="Disordered" evidence="1">
    <location>
        <begin position="13"/>
        <end position="104"/>
    </location>
</feature>
<name>A0A453JJG9_AEGTS</name>
<reference evidence="2" key="5">
    <citation type="journal article" date="2021" name="G3 (Bethesda)">
        <title>Aegilops tauschii genome assembly Aet v5.0 features greater sequence contiguity and improved annotation.</title>
        <authorList>
            <person name="Wang L."/>
            <person name="Zhu T."/>
            <person name="Rodriguez J.C."/>
            <person name="Deal K.R."/>
            <person name="Dubcovsky J."/>
            <person name="McGuire P.E."/>
            <person name="Lux T."/>
            <person name="Spannagl M."/>
            <person name="Mayer K.F.X."/>
            <person name="Baldrich P."/>
            <person name="Meyers B.C."/>
            <person name="Huo N."/>
            <person name="Gu Y.Q."/>
            <person name="Zhou H."/>
            <person name="Devos K.M."/>
            <person name="Bennetzen J.L."/>
            <person name="Unver T."/>
            <person name="Budak H."/>
            <person name="Gulick P.J."/>
            <person name="Galiba G."/>
            <person name="Kalapos B."/>
            <person name="Nelson D.R."/>
            <person name="Li P."/>
            <person name="You F.M."/>
            <person name="Luo M.C."/>
            <person name="Dvorak J."/>
        </authorList>
    </citation>
    <scope>NUCLEOTIDE SEQUENCE [LARGE SCALE GENOMIC DNA]</scope>
    <source>
        <strain evidence="2">cv. AL8/78</strain>
    </source>
</reference>
<dbReference type="AlphaFoldDB" id="A0A453JJG9"/>
<keyword evidence="3" id="KW-1185">Reference proteome</keyword>
<protein>
    <submittedName>
        <fullName evidence="2">Uncharacterized protein</fullName>
    </submittedName>
</protein>
<accession>A0A453JJG9</accession>
<evidence type="ECO:0000313" key="2">
    <source>
        <dbReference type="EnsemblPlants" id="AET5Gv20081100.1"/>
    </source>
</evidence>
<proteinExistence type="predicted"/>
<sequence>LCSWPRVPTPIYLPAPYNLPTDGRTPSTAPTGNGVREESLSSSVPPHLTTTYARARAWPRRHAPTATTAAWCRRRRRRRRRWTRSTTAPEAAATVPSSTTTIPS</sequence>
<feature type="compositionally biased region" description="Polar residues" evidence="1">
    <location>
        <begin position="95"/>
        <end position="104"/>
    </location>
</feature>
<reference evidence="2" key="3">
    <citation type="journal article" date="2017" name="Nature">
        <title>Genome sequence of the progenitor of the wheat D genome Aegilops tauschii.</title>
        <authorList>
            <person name="Luo M.C."/>
            <person name="Gu Y.Q."/>
            <person name="Puiu D."/>
            <person name="Wang H."/>
            <person name="Twardziok S.O."/>
            <person name="Deal K.R."/>
            <person name="Huo N."/>
            <person name="Zhu T."/>
            <person name="Wang L."/>
            <person name="Wang Y."/>
            <person name="McGuire P.E."/>
            <person name="Liu S."/>
            <person name="Long H."/>
            <person name="Ramasamy R.K."/>
            <person name="Rodriguez J.C."/>
            <person name="Van S.L."/>
            <person name="Yuan L."/>
            <person name="Wang Z."/>
            <person name="Xia Z."/>
            <person name="Xiao L."/>
            <person name="Anderson O.D."/>
            <person name="Ouyang S."/>
            <person name="Liang Y."/>
            <person name="Zimin A.V."/>
            <person name="Pertea G."/>
            <person name="Qi P."/>
            <person name="Bennetzen J.L."/>
            <person name="Dai X."/>
            <person name="Dawson M.W."/>
            <person name="Muller H.G."/>
            <person name="Kugler K."/>
            <person name="Rivarola-Duarte L."/>
            <person name="Spannagl M."/>
            <person name="Mayer K.F.X."/>
            <person name="Lu F.H."/>
            <person name="Bevan M.W."/>
            <person name="Leroy P."/>
            <person name="Li P."/>
            <person name="You F.M."/>
            <person name="Sun Q."/>
            <person name="Liu Z."/>
            <person name="Lyons E."/>
            <person name="Wicker T."/>
            <person name="Salzberg S.L."/>
            <person name="Devos K.M."/>
            <person name="Dvorak J."/>
        </authorList>
    </citation>
    <scope>NUCLEOTIDE SEQUENCE [LARGE SCALE GENOMIC DNA]</scope>
    <source>
        <strain evidence="2">cv. AL8/78</strain>
    </source>
</reference>